<reference evidence="2" key="1">
    <citation type="journal article" date="2014" name="Int. J. Syst. Evol. Microbiol.">
        <title>Complete genome of a new Firmicutes species belonging to the dominant human colonic microbiota ('Ruminococcus bicirculans') reveals two chromosomes and a selective capacity to utilize plant glucans.</title>
        <authorList>
            <consortium name="NISC Comparative Sequencing Program"/>
            <person name="Wegmann U."/>
            <person name="Louis P."/>
            <person name="Goesmann A."/>
            <person name="Henrissat B."/>
            <person name="Duncan S.H."/>
            <person name="Flint H.J."/>
        </authorList>
    </citation>
    <scope>NUCLEOTIDE SEQUENCE</scope>
    <source>
        <strain evidence="2">CGMCC 1.12707</strain>
    </source>
</reference>
<dbReference type="EMBL" id="FRBH01000001">
    <property type="protein sequence ID" value="SHK47942.1"/>
    <property type="molecule type" value="Genomic_DNA"/>
</dbReference>
<organism evidence="3 4">
    <name type="scientific">Chishuiella changwenlii</name>
    <dbReference type="NCBI Taxonomy" id="1434701"/>
    <lineage>
        <taxon>Bacteria</taxon>
        <taxon>Pseudomonadati</taxon>
        <taxon>Bacteroidota</taxon>
        <taxon>Flavobacteriia</taxon>
        <taxon>Flavobacteriales</taxon>
        <taxon>Weeksellaceae</taxon>
        <taxon>Chishuiella</taxon>
    </lineage>
</organism>
<reference evidence="2" key="5">
    <citation type="submission" date="2024-05" db="EMBL/GenBank/DDBJ databases">
        <authorList>
            <person name="Sun Q."/>
            <person name="Zhou Y."/>
        </authorList>
    </citation>
    <scope>NUCLEOTIDE SEQUENCE</scope>
    <source>
        <strain evidence="2">CGMCC 1.12707</strain>
    </source>
</reference>
<dbReference type="RefSeq" id="WP_072928861.1">
    <property type="nucleotide sequence ID" value="NZ_BMFL01000019.1"/>
</dbReference>
<dbReference type="Proteomes" id="UP000184120">
    <property type="component" value="Unassembled WGS sequence"/>
</dbReference>
<proteinExistence type="predicted"/>
<evidence type="ECO:0000313" key="5">
    <source>
        <dbReference type="Proteomes" id="UP000650994"/>
    </source>
</evidence>
<feature type="chain" id="PRO_5013087756" evidence="1">
    <location>
        <begin position="21"/>
        <end position="71"/>
    </location>
</feature>
<evidence type="ECO:0000313" key="3">
    <source>
        <dbReference type="EMBL" id="SHK47942.1"/>
    </source>
</evidence>
<accession>A0A1M6ST76</accession>
<dbReference type="Proteomes" id="UP000650994">
    <property type="component" value="Unassembled WGS sequence"/>
</dbReference>
<reference evidence="5" key="4">
    <citation type="journal article" date="2019" name="Int. J. Syst. Evol. Microbiol.">
        <title>The Global Catalogue of Microorganisms (GCM) 10K type strain sequencing project: providing services to taxonomists for standard genome sequencing and annotation.</title>
        <authorList>
            <consortium name="The Broad Institute Genomics Platform"/>
            <consortium name="The Broad Institute Genome Sequencing Center for Infectious Disease"/>
            <person name="Wu L."/>
            <person name="Ma J."/>
        </authorList>
    </citation>
    <scope>NUCLEOTIDE SEQUENCE [LARGE SCALE GENOMIC DNA]</scope>
    <source>
        <strain evidence="5">CGMCC 1.12707</strain>
    </source>
</reference>
<reference evidence="4" key="2">
    <citation type="submission" date="2016-11" db="EMBL/GenBank/DDBJ databases">
        <authorList>
            <person name="Varghese N."/>
            <person name="Submissions S."/>
        </authorList>
    </citation>
    <scope>NUCLEOTIDE SEQUENCE [LARGE SCALE GENOMIC DNA]</scope>
    <source>
        <strain evidence="4">DSM 27989</strain>
    </source>
</reference>
<dbReference type="OrthoDB" id="1254850at2"/>
<evidence type="ECO:0000313" key="4">
    <source>
        <dbReference type="Proteomes" id="UP000184120"/>
    </source>
</evidence>
<feature type="signal peptide" evidence="1">
    <location>
        <begin position="1"/>
        <end position="20"/>
    </location>
</feature>
<name>A0A1M6ST76_9FLAO</name>
<dbReference type="STRING" id="1434701.SAMN05443634_101115"/>
<dbReference type="EMBL" id="BMFL01000019">
    <property type="protein sequence ID" value="GGF07244.1"/>
    <property type="molecule type" value="Genomic_DNA"/>
</dbReference>
<protein>
    <submittedName>
        <fullName evidence="3">Uncharacterized protein</fullName>
    </submittedName>
</protein>
<evidence type="ECO:0000256" key="1">
    <source>
        <dbReference type="SAM" id="SignalP"/>
    </source>
</evidence>
<reference evidence="3" key="3">
    <citation type="submission" date="2016-11" db="EMBL/GenBank/DDBJ databases">
        <authorList>
            <person name="Jaros S."/>
            <person name="Januszkiewicz K."/>
            <person name="Wedrychowicz H."/>
        </authorList>
    </citation>
    <scope>NUCLEOTIDE SEQUENCE [LARGE SCALE GENOMIC DNA]</scope>
    <source>
        <strain evidence="3">DSM 27989</strain>
    </source>
</reference>
<keyword evidence="5" id="KW-1185">Reference proteome</keyword>
<dbReference type="AlphaFoldDB" id="A0A1M6ST76"/>
<sequence>MKKKYIFIPLAFSIFTSAQVGINTEEPTKTLDINGELRVRTLPSGDVIDDILVSDIDGNVRKVSRNSFGTG</sequence>
<evidence type="ECO:0000313" key="2">
    <source>
        <dbReference type="EMBL" id="GGF07244.1"/>
    </source>
</evidence>
<gene>
    <name evidence="2" type="ORF">GCM10010984_25630</name>
    <name evidence="3" type="ORF">SAMN05443634_101115</name>
</gene>
<keyword evidence="1" id="KW-0732">Signal</keyword>